<gene>
    <name evidence="2" type="primary">lincRNA.182</name>
    <name evidence="2" type="synonym">Dmel\CG43354</name>
    <name evidence="2 3" type="ORF">CG43354</name>
    <name evidence="2" type="ORF">Dmel_CG43354</name>
</gene>
<dbReference type="VEuPathDB" id="VectorBase:FBgn0263086"/>
<dbReference type="OrthoDB" id="10276025at2759"/>
<accession>M9NET3</accession>
<reference evidence="2 4" key="4">
    <citation type="journal article" date="2002" name="Genome Biol.">
        <title>The transposable elements of the Drosophila melanogaster euchromatin: a genomics perspective.</title>
        <authorList>
            <person name="Kaminker J.S."/>
            <person name="Bergman C.M."/>
            <person name="Kronmiller B."/>
            <person name="Carlson J."/>
            <person name="Svirskas R."/>
            <person name="Patel S."/>
            <person name="Frise E."/>
            <person name="Wheeler D.A."/>
            <person name="Lewis S.E."/>
            <person name="Rubin G.M."/>
            <person name="Ashburner M."/>
            <person name="Celniker S.E."/>
        </authorList>
    </citation>
    <scope>NUCLEOTIDE SEQUENCE [LARGE SCALE GENOMIC DNA]</scope>
    <source>
        <strain evidence="4">Berkeley</strain>
    </source>
</reference>
<keyword evidence="1" id="KW-0472">Membrane</keyword>
<dbReference type="InParanoid" id="M9NET3"/>
<reference evidence="2 4" key="8">
    <citation type="journal article" date="2007" name="Science">
        <title>Sequence finishing and mapping of Drosophila melanogaster heterochromatin.</title>
        <authorList>
            <person name="Hoskins R.A."/>
            <person name="Carlson J.W."/>
            <person name="Kennedy C."/>
            <person name="Acevedo D."/>
            <person name="Evans-Holm M."/>
            <person name="Frise E."/>
            <person name="Wan K.H."/>
            <person name="Park S."/>
            <person name="Mendez-Lago M."/>
            <person name="Rossi F."/>
            <person name="Villasante A."/>
            <person name="Dimitri P."/>
            <person name="Karpen G.H."/>
            <person name="Celniker S.E."/>
        </authorList>
    </citation>
    <scope>NUCLEOTIDE SEQUENCE [LARGE SCALE GENOMIC DNA]</scope>
    <source>
        <strain evidence="4">Berkeley</strain>
    </source>
</reference>
<dbReference type="EMBL" id="AE014134">
    <property type="protein sequence ID" value="AFH03752.1"/>
    <property type="molecule type" value="Genomic_DNA"/>
</dbReference>
<dbReference type="BioGRID-ORCS" id="12798009">
    <property type="hits" value="0 hits in 1 CRISPR screen"/>
</dbReference>
<reference evidence="2 4" key="9">
    <citation type="journal article" date="2015" name="G3 (Bethesda)">
        <title>Gene Model Annotations for Drosophila melanogaster: Impact of High-Throughput Data.</title>
        <authorList>
            <consortium name="FlyBase Consortium"/>
            <person name="Matthews B.B."/>
            <person name="Dos Santos G."/>
            <person name="Crosby M.A."/>
            <person name="Emmert D.B."/>
            <person name="St Pierre S.E."/>
            <person name="Gramates L.S."/>
            <person name="Zhou P."/>
            <person name="Schroeder A.J."/>
            <person name="Falls K."/>
            <person name="Strelets V."/>
            <person name="Russo S.M."/>
            <person name="Gelbart W.M."/>
            <person name="null"/>
        </authorList>
    </citation>
    <scope>NUCLEOTIDE SEQUENCE [LARGE SCALE GENOMIC DNA]</scope>
    <source>
        <strain evidence="4">Berkeley</strain>
    </source>
</reference>
<reference evidence="2 4" key="5">
    <citation type="journal article" date="2002" name="Genome Biol.">
        <title>Heterochromatic sequences in a Drosophila whole-genome shotgun assembly.</title>
        <authorList>
            <person name="Hoskins R.A."/>
            <person name="Smith C.D."/>
            <person name="Carlson J.W."/>
            <person name="Carvalho A.B."/>
            <person name="Halpern A."/>
            <person name="Kaminker J.S."/>
            <person name="Kennedy C."/>
            <person name="Mungall C.J."/>
            <person name="Sullivan B.A."/>
            <person name="Sutton G.G."/>
            <person name="Yasuhara J.C."/>
            <person name="Wakimoto B.T."/>
            <person name="Myers E.W."/>
            <person name="Celniker S.E."/>
            <person name="Rubin G.M."/>
            <person name="Karpen G.H."/>
        </authorList>
    </citation>
    <scope>NUCLEOTIDE SEQUENCE [LARGE SCALE GENOMIC DNA]</scope>
    <source>
        <strain evidence="4">Berkeley</strain>
    </source>
</reference>
<dbReference type="KEGG" id="dme:Dmel_CG43354"/>
<evidence type="ECO:0000313" key="2">
    <source>
        <dbReference type="EMBL" id="AFH03752.1"/>
    </source>
</evidence>
<dbReference type="HOGENOM" id="CLU_3392724_0_0_1"/>
<dbReference type="FlyBase" id="FBgn0263086">
    <property type="gene designation" value="CG43354"/>
</dbReference>
<reference evidence="2 4" key="11">
    <citation type="journal article" date="2015" name="Genome Res.">
        <title>The Release 6 reference sequence of the Drosophila melanogaster genome.</title>
        <authorList>
            <person name="Hoskins R.A."/>
            <person name="Carlson J.W."/>
            <person name="Wan K.H."/>
            <person name="Park S."/>
            <person name="Mendez I."/>
            <person name="Galle S.E."/>
            <person name="Booth B.W."/>
            <person name="Pfeiffer B.D."/>
            <person name="George R.A."/>
            <person name="Svirskas R."/>
            <person name="Krzywinski M."/>
            <person name="Schein J."/>
            <person name="Accardo M.C."/>
            <person name="Damia E."/>
            <person name="Messina G."/>
            <person name="Mendez-Lago M."/>
            <person name="de Pablos B."/>
            <person name="Demakova O.V."/>
            <person name="Andreyeva E.N."/>
            <person name="Boldyreva L.V."/>
            <person name="Marra M."/>
            <person name="Carvalho A.B."/>
            <person name="Dimitri P."/>
            <person name="Villasante A."/>
            <person name="Zhimulev I.F."/>
            <person name="Rubin G.M."/>
            <person name="Karpen G.H."/>
            <person name="Celniker S.E."/>
        </authorList>
    </citation>
    <scope>NUCLEOTIDE SEQUENCE [LARGE SCALE GENOMIC DNA]</scope>
    <source>
        <strain evidence="4">Berkeley</strain>
    </source>
</reference>
<dbReference type="GeneID" id="12798009"/>
<reference evidence="2 4" key="10">
    <citation type="journal article" date="2015" name="G3 (Bethesda)">
        <title>Gene Model Annotations for Drosophila melanogaster: The Rule-Benders.</title>
        <authorList>
            <consortium name="FlyBase Consortium"/>
            <person name="Crosby M.A."/>
            <person name="Gramates L.S."/>
            <person name="Dos Santos G."/>
            <person name="Matthews B.B."/>
            <person name="St Pierre S.E."/>
            <person name="Zhou P."/>
            <person name="Schroeder A.J."/>
            <person name="Falls K."/>
            <person name="Emmert D.B."/>
            <person name="Russo S.M."/>
            <person name="Gelbart W.M."/>
            <person name="null"/>
        </authorList>
    </citation>
    <scope>NUCLEOTIDE SEQUENCE [LARGE SCALE GENOMIC DNA]</scope>
    <source>
        <strain evidence="4">Berkeley</strain>
    </source>
</reference>
<dbReference type="Proteomes" id="UP000000803">
    <property type="component" value="Chromosome 2L"/>
</dbReference>
<name>M9NET3_DROME</name>
<reference evidence="2 4" key="1">
    <citation type="journal article" date="2000" name="Science">
        <title>The genome sequence of Drosophila melanogaster.</title>
        <authorList>
            <person name="Adams M.D."/>
            <person name="Celniker S.E."/>
            <person name="Holt R.A."/>
            <person name="Evans C.A."/>
            <person name="Gocayne J.D."/>
            <person name="Amanatides P.G."/>
            <person name="Scherer S.E."/>
            <person name="Li P.W."/>
            <person name="Hoskins R.A."/>
            <person name="Galle R.F."/>
            <person name="George R.A."/>
            <person name="Lewis S.E."/>
            <person name="Richards S."/>
            <person name="Ashburner M."/>
            <person name="Henderson S.N."/>
            <person name="Sutton G.G."/>
            <person name="Wortman J.R."/>
            <person name="Yandell M.D."/>
            <person name="Zhang Q."/>
            <person name="Chen L.X."/>
            <person name="Brandon R.C."/>
            <person name="Rogers Y.H."/>
            <person name="Blazej R.G."/>
            <person name="Champe M."/>
            <person name="Pfeiffer B.D."/>
            <person name="Wan K.H."/>
            <person name="Doyle C."/>
            <person name="Baxter E.G."/>
            <person name="Helt G."/>
            <person name="Nelson C.R."/>
            <person name="Gabor G.L."/>
            <person name="Abril J.F."/>
            <person name="Agbayani A."/>
            <person name="An H.J."/>
            <person name="Andrews-Pfannkoch C."/>
            <person name="Baldwin D."/>
            <person name="Ballew R.M."/>
            <person name="Basu A."/>
            <person name="Baxendale J."/>
            <person name="Bayraktaroglu L."/>
            <person name="Beasley E.M."/>
            <person name="Beeson K.Y."/>
            <person name="Benos P.V."/>
            <person name="Berman B.P."/>
            <person name="Bhandari D."/>
            <person name="Bolshakov S."/>
            <person name="Borkova D."/>
            <person name="Botchan M.R."/>
            <person name="Bouck J."/>
            <person name="Brokstein P."/>
            <person name="Brottier P."/>
            <person name="Burtis K.C."/>
            <person name="Busam D.A."/>
            <person name="Butler H."/>
            <person name="Cadieu E."/>
            <person name="Center A."/>
            <person name="Chandra I."/>
            <person name="Cherry J.M."/>
            <person name="Cawley S."/>
            <person name="Dahlke C."/>
            <person name="Davenport L.B."/>
            <person name="Davies P."/>
            <person name="de Pablos B."/>
            <person name="Delcher A."/>
            <person name="Deng Z."/>
            <person name="Mays A.D."/>
            <person name="Dew I."/>
            <person name="Dietz S.M."/>
            <person name="Dodson K."/>
            <person name="Doup L.E."/>
            <person name="Downes M."/>
            <person name="Dugan-Rocha S."/>
            <person name="Dunkov B.C."/>
            <person name="Dunn P."/>
            <person name="Durbin K.J."/>
            <person name="Evangelista C.C."/>
            <person name="Ferraz C."/>
            <person name="Ferriera S."/>
            <person name="Fleischmann W."/>
            <person name="Fosler C."/>
            <person name="Gabrielian A.E."/>
            <person name="Garg N.S."/>
            <person name="Gelbart W.M."/>
            <person name="Glasser K."/>
            <person name="Glodek A."/>
            <person name="Gong F."/>
            <person name="Gorrell J.H."/>
            <person name="Gu Z."/>
            <person name="Guan P."/>
            <person name="Harris M."/>
            <person name="Harris N.L."/>
            <person name="Harvey D."/>
            <person name="Heiman T.J."/>
            <person name="Hernandez J.R."/>
            <person name="Houck J."/>
            <person name="Hostin D."/>
            <person name="Houston K.A."/>
            <person name="Howland T.J."/>
            <person name="Wei M.H."/>
            <person name="Ibegwam C."/>
            <person name="Jalali M."/>
            <person name="Kalush F."/>
            <person name="Karpen G.H."/>
            <person name="Ke Z."/>
            <person name="Kennison J.A."/>
            <person name="Ketchum K.A."/>
            <person name="Kimmel B.E."/>
            <person name="Kodira C.D."/>
            <person name="Kraft C."/>
            <person name="Kravitz S."/>
            <person name="Kulp D."/>
            <person name="Lai Z."/>
            <person name="Lasko P."/>
            <person name="Lei Y."/>
            <person name="Levitsky A.A."/>
            <person name="Li J."/>
            <person name="Li Z."/>
            <person name="Liang Y."/>
            <person name="Lin X."/>
            <person name="Liu X."/>
            <person name="Mattei B."/>
            <person name="McIntosh T.C."/>
            <person name="McLeod M.P."/>
            <person name="McPherson D."/>
            <person name="Merkulov G."/>
            <person name="Milshina N.V."/>
            <person name="Mobarry C."/>
            <person name="Morris J."/>
            <person name="Moshrefi A."/>
            <person name="Mount S.M."/>
            <person name="Moy M."/>
            <person name="Murphy B."/>
            <person name="Murphy L."/>
            <person name="Muzny D.M."/>
            <person name="Nelson D.L."/>
            <person name="Nelson D.R."/>
            <person name="Nelson K.A."/>
            <person name="Nixon K."/>
            <person name="Nusskern D.R."/>
            <person name="Pacleb J.M."/>
            <person name="Palazzolo M."/>
            <person name="Pittman G.S."/>
            <person name="Pan S."/>
            <person name="Pollard J."/>
            <person name="Puri V."/>
            <person name="Reese M.G."/>
            <person name="Reinert K."/>
            <person name="Remington K."/>
            <person name="Saunders R.D."/>
            <person name="Scheeler F."/>
            <person name="Shen H."/>
            <person name="Shue B.C."/>
            <person name="Siden-Kiamos I."/>
            <person name="Simpson M."/>
            <person name="Skupski M.P."/>
            <person name="Smith T."/>
            <person name="Spier E."/>
            <person name="Spradling A.C."/>
            <person name="Stapleton M."/>
            <person name="Strong R."/>
            <person name="Sun E."/>
            <person name="Svirskas R."/>
            <person name="Tector C."/>
            <person name="Turner R."/>
            <person name="Venter E."/>
            <person name="Wang A.H."/>
            <person name="Wang X."/>
            <person name="Wang Z.Y."/>
            <person name="Wassarman D.A."/>
            <person name="Weinstock G.M."/>
            <person name="Weissenbach J."/>
            <person name="Williams S.M."/>
            <person name="WoodageT"/>
            <person name="Worley K.C."/>
            <person name="Wu D."/>
            <person name="Yang S."/>
            <person name="Yao Q.A."/>
            <person name="Ye J."/>
            <person name="Yeh R.F."/>
            <person name="Zaveri J.S."/>
            <person name="Zhan M."/>
            <person name="Zhang G."/>
            <person name="Zhao Q."/>
            <person name="Zheng L."/>
            <person name="Zheng X.H."/>
            <person name="Zhong F.N."/>
            <person name="Zhong W."/>
            <person name="Zhou X."/>
            <person name="Zhu S."/>
            <person name="Zhu X."/>
            <person name="Smith H.O."/>
            <person name="Gibbs R.A."/>
            <person name="Myers E.W."/>
            <person name="Rubin G.M."/>
            <person name="Venter J.C."/>
        </authorList>
    </citation>
    <scope>NUCLEOTIDE SEQUENCE [LARGE SCALE GENOMIC DNA]</scope>
    <source>
        <strain evidence="4">Berkeley</strain>
    </source>
</reference>
<sequence length="32" mass="3727">MSPANFLYFIAIMVYACWLPACWGWSKLNSEN</sequence>
<keyword evidence="1" id="KW-1133">Transmembrane helix</keyword>
<evidence type="ECO:0000256" key="1">
    <source>
        <dbReference type="SAM" id="Phobius"/>
    </source>
</evidence>
<reference evidence="2 4" key="6">
    <citation type="journal article" date="2005" name="PLoS Comput. Biol.">
        <title>Combined evidence annotation of transposable elements in genome sequences.</title>
        <authorList>
            <person name="Quesneville H."/>
            <person name="Bergman C.M."/>
            <person name="Andrieu O."/>
            <person name="Autard D."/>
            <person name="Nouaud D."/>
            <person name="Ashburner M."/>
            <person name="Anxolabehere D."/>
        </authorList>
    </citation>
    <scope>NUCLEOTIDE SEQUENCE [LARGE SCALE GENOMIC DNA]</scope>
    <source>
        <strain evidence="4">Berkeley</strain>
    </source>
</reference>
<dbReference type="RefSeq" id="NP_001246078.1">
    <property type="nucleotide sequence ID" value="NM_001259149.2"/>
</dbReference>
<dbReference type="AGR" id="FB:FBgn0263086"/>
<dbReference type="PaxDb" id="7227-FBpp0297944"/>
<feature type="transmembrane region" description="Helical" evidence="1">
    <location>
        <begin position="6"/>
        <end position="26"/>
    </location>
</feature>
<reference evidence="2 4" key="3">
    <citation type="journal article" date="2002" name="Genome Biol.">
        <title>Annotation of the Drosophila melanogaster euchromatic genome: a systematic review.</title>
        <authorList>
            <person name="Misra S."/>
            <person name="Crosby M.A."/>
            <person name="Mungall C.J."/>
            <person name="Matthews B.B."/>
            <person name="Campbell K.S."/>
            <person name="Hradecky P."/>
            <person name="Huang Y."/>
            <person name="Kaminker J.S."/>
            <person name="Millburn G.H."/>
            <person name="Prochnik S.E."/>
            <person name="Smith C.D."/>
            <person name="Tupy J.L."/>
            <person name="Whitfied E.J."/>
            <person name="Bayraktaroglu L."/>
            <person name="Berman B.P."/>
            <person name="Bettencourt B.R."/>
            <person name="Celniker S.E."/>
            <person name="de Grey A.D."/>
            <person name="Drysdale R.A."/>
            <person name="Harris N.L."/>
            <person name="Richter J."/>
            <person name="Russo S."/>
            <person name="Schroeder A.J."/>
            <person name="Shu S.Q."/>
            <person name="Stapleton M."/>
            <person name="Yamada C."/>
            <person name="Ashburner M."/>
            <person name="Gelbart W.M."/>
            <person name="Rubin G.M."/>
            <person name="Lewis S.E."/>
        </authorList>
    </citation>
    <scope>GENOME REANNOTATION</scope>
    <source>
        <strain evidence="4">Berkeley</strain>
    </source>
</reference>
<evidence type="ECO:0000313" key="3">
    <source>
        <dbReference type="FlyBase" id="FBgn0263086"/>
    </source>
</evidence>
<dbReference type="Bgee" id="FBgn0263086">
    <property type="expression patterns" value="Expressed in spermatid in male reproductive gland and 14 other cell types or tissues"/>
</dbReference>
<protein>
    <submittedName>
        <fullName evidence="2">Uncharacterized protein</fullName>
    </submittedName>
</protein>
<keyword evidence="1" id="KW-0812">Transmembrane</keyword>
<dbReference type="SMR" id="M9NET3"/>
<dbReference type="AlphaFoldDB" id="M9NET3"/>
<keyword evidence="4" id="KW-1185">Reference proteome</keyword>
<proteinExistence type="predicted"/>
<reference evidence="2 4" key="2">
    <citation type="journal article" date="2002" name="Genome Biol.">
        <title>Finishing a whole-genome shotgun: release 3 of the Drosophila melanogaster euchromatic genome sequence.</title>
        <authorList>
            <person name="Celniker S.E."/>
            <person name="Wheeler D.A."/>
            <person name="Kronmiller B."/>
            <person name="Carlson J.W."/>
            <person name="Halpern A."/>
            <person name="Patel S."/>
            <person name="Adams M."/>
            <person name="Champe M."/>
            <person name="Dugan S.P."/>
            <person name="Frise E."/>
            <person name="Hodgson A."/>
            <person name="George R.A."/>
            <person name="Hoskins R.A."/>
            <person name="Laverty T."/>
            <person name="Muzny D.M."/>
            <person name="Nelson C.R."/>
            <person name="Pacleb J.M."/>
            <person name="Park S."/>
            <person name="Pfeiffer B.D."/>
            <person name="Richards S."/>
            <person name="Sodergren E.J."/>
            <person name="Svirskas R."/>
            <person name="Tabor P.E."/>
            <person name="Wan K."/>
            <person name="Stapleton M."/>
            <person name="Sutton G.G."/>
            <person name="Venter C."/>
            <person name="Weinstock G."/>
            <person name="Scherer S.E."/>
            <person name="Myers E.W."/>
            <person name="Gibbs R.A."/>
            <person name="Rubin G.M."/>
        </authorList>
    </citation>
    <scope>NUCLEOTIDE SEQUENCE [LARGE SCALE GENOMIC DNA]</scope>
    <source>
        <strain evidence="4">Berkeley</strain>
    </source>
</reference>
<evidence type="ECO:0000313" key="4">
    <source>
        <dbReference type="Proteomes" id="UP000000803"/>
    </source>
</evidence>
<organism evidence="2 4">
    <name type="scientific">Drosophila melanogaster</name>
    <name type="common">Fruit fly</name>
    <dbReference type="NCBI Taxonomy" id="7227"/>
    <lineage>
        <taxon>Eukaryota</taxon>
        <taxon>Metazoa</taxon>
        <taxon>Ecdysozoa</taxon>
        <taxon>Arthropoda</taxon>
        <taxon>Hexapoda</taxon>
        <taxon>Insecta</taxon>
        <taxon>Pterygota</taxon>
        <taxon>Neoptera</taxon>
        <taxon>Endopterygota</taxon>
        <taxon>Diptera</taxon>
        <taxon>Brachycera</taxon>
        <taxon>Muscomorpha</taxon>
        <taxon>Ephydroidea</taxon>
        <taxon>Drosophilidae</taxon>
        <taxon>Drosophila</taxon>
        <taxon>Sophophora</taxon>
    </lineage>
</organism>
<reference evidence="2 4" key="7">
    <citation type="journal article" date="2007" name="Science">
        <title>The Release 5.1 annotation of Drosophila melanogaster heterochromatin.</title>
        <authorList>
            <person name="Smith C.D."/>
            <person name="Shu S."/>
            <person name="Mungall C.J."/>
            <person name="Karpen G.H."/>
        </authorList>
    </citation>
    <scope>NUCLEOTIDE SEQUENCE [LARGE SCALE GENOMIC DNA]</scope>
    <source>
        <strain evidence="4">Berkeley</strain>
    </source>
</reference>